<dbReference type="EMBL" id="CAAALY010070306">
    <property type="protein sequence ID" value="VEL24882.1"/>
    <property type="molecule type" value="Genomic_DNA"/>
</dbReference>
<proteinExistence type="predicted"/>
<comment type="caution">
    <text evidence="1">The sequence shown here is derived from an EMBL/GenBank/DDBJ whole genome shotgun (WGS) entry which is preliminary data.</text>
</comment>
<name>A0A3S5CIS8_9PLAT</name>
<reference evidence="1" key="1">
    <citation type="submission" date="2018-11" db="EMBL/GenBank/DDBJ databases">
        <authorList>
            <consortium name="Pathogen Informatics"/>
        </authorList>
    </citation>
    <scope>NUCLEOTIDE SEQUENCE</scope>
</reference>
<protein>
    <submittedName>
        <fullName evidence="1">Uncharacterized protein</fullName>
    </submittedName>
</protein>
<dbReference type="AlphaFoldDB" id="A0A3S5CIS8"/>
<dbReference type="Proteomes" id="UP000784294">
    <property type="component" value="Unassembled WGS sequence"/>
</dbReference>
<accession>A0A3S5CIS8</accession>
<sequence>MRSPRPLPTRDTISLLPLATGFLRPTGLFRLPLPTAISTPSRQTIGQLSRGGSSPVGDLYPRRTEVQGRRKQISSSVCVAQTGTVSENVKAEDLGDGIHSLASSRSLQEASDGDLWETHSAGELWTRLGEGLTFRAQPRPSEATAIGVHEAVGSGSNQQLFPRAQELPA</sequence>
<organism evidence="1 2">
    <name type="scientific">Protopolystoma xenopodis</name>
    <dbReference type="NCBI Taxonomy" id="117903"/>
    <lineage>
        <taxon>Eukaryota</taxon>
        <taxon>Metazoa</taxon>
        <taxon>Spiralia</taxon>
        <taxon>Lophotrochozoa</taxon>
        <taxon>Platyhelminthes</taxon>
        <taxon>Monogenea</taxon>
        <taxon>Polyopisthocotylea</taxon>
        <taxon>Polystomatidea</taxon>
        <taxon>Polystomatidae</taxon>
        <taxon>Protopolystoma</taxon>
    </lineage>
</organism>
<evidence type="ECO:0000313" key="2">
    <source>
        <dbReference type="Proteomes" id="UP000784294"/>
    </source>
</evidence>
<keyword evidence="2" id="KW-1185">Reference proteome</keyword>
<gene>
    <name evidence="1" type="ORF">PXEA_LOCUS18322</name>
</gene>
<evidence type="ECO:0000313" key="1">
    <source>
        <dbReference type="EMBL" id="VEL24882.1"/>
    </source>
</evidence>